<dbReference type="Proteomes" id="UP000005387">
    <property type="component" value="Unassembled WGS sequence"/>
</dbReference>
<sequence>MIYACDLDMTLIYSHRAMLVSPDTPGISVVERYGGKTGAFMSDAAMAELKALTQRIIFVPVTTRTMAQYRRIEVFQQMIIPAYAITSNGGNILHGDEVDTQWQRLVQERMRGEACSPEEAFRTFAPIVSDDWILESRLCDELFYVYLMDRDRMPAEAVQERAKALAELGWELSVQGRKVYIVPAVVNKRDAVAYIRQRHPELPLAASGDSLLDRSLLESADYAIAPAHGELHRIYQETGVKGSWRFTQHSGLFASEEIVAYVASQAEGSATTLSKAVE</sequence>
<organism evidence="2 3">
    <name type="scientific">Paenibacillus curdlanolyticus YK9</name>
    <dbReference type="NCBI Taxonomy" id="717606"/>
    <lineage>
        <taxon>Bacteria</taxon>
        <taxon>Bacillati</taxon>
        <taxon>Bacillota</taxon>
        <taxon>Bacilli</taxon>
        <taxon>Bacillales</taxon>
        <taxon>Paenibacillaceae</taxon>
        <taxon>Paenibacillus</taxon>
    </lineage>
</organism>
<dbReference type="GO" id="GO:0016787">
    <property type="term" value="F:hydrolase activity"/>
    <property type="evidence" value="ECO:0007669"/>
    <property type="project" value="UniProtKB-KW"/>
</dbReference>
<name>E0IAJ9_9BACL</name>
<keyword evidence="2" id="KW-0378">Hydrolase</keyword>
<protein>
    <submittedName>
        <fullName evidence="2">Sucrose-6F-phosphate phosphohydrolase</fullName>
    </submittedName>
</protein>
<proteinExistence type="predicted"/>
<keyword evidence="3" id="KW-1185">Reference proteome</keyword>
<dbReference type="Pfam" id="PF05116">
    <property type="entry name" value="S6PP"/>
    <property type="match status" value="1"/>
</dbReference>
<evidence type="ECO:0000313" key="2">
    <source>
        <dbReference type="EMBL" id="EFM10403.1"/>
    </source>
</evidence>
<evidence type="ECO:0000259" key="1">
    <source>
        <dbReference type="Pfam" id="PF05116"/>
    </source>
</evidence>
<dbReference type="EMBL" id="AEDD01000007">
    <property type="protein sequence ID" value="EFM10403.1"/>
    <property type="molecule type" value="Genomic_DNA"/>
</dbReference>
<dbReference type="InterPro" id="IPR036412">
    <property type="entry name" value="HAD-like_sf"/>
</dbReference>
<dbReference type="InterPro" id="IPR006380">
    <property type="entry name" value="SPP-like_dom"/>
</dbReference>
<dbReference type="InterPro" id="IPR024197">
    <property type="entry name" value="TPP-like"/>
</dbReference>
<dbReference type="PIRSF" id="PIRSF030802">
    <property type="entry name" value="UCP030802"/>
    <property type="match status" value="1"/>
</dbReference>
<dbReference type="RefSeq" id="WP_006038829.1">
    <property type="nucleotide sequence ID" value="NZ_AEDD01000007.1"/>
</dbReference>
<dbReference type="AlphaFoldDB" id="E0IAJ9"/>
<evidence type="ECO:0000313" key="3">
    <source>
        <dbReference type="Proteomes" id="UP000005387"/>
    </source>
</evidence>
<reference evidence="2 3" key="1">
    <citation type="submission" date="2010-07" db="EMBL/GenBank/DDBJ databases">
        <title>The draft genome of Paenibacillus curdlanolyticus YK9.</title>
        <authorList>
            <consortium name="US DOE Joint Genome Institute (JGI-PGF)"/>
            <person name="Lucas S."/>
            <person name="Copeland A."/>
            <person name="Lapidus A."/>
            <person name="Cheng J.-F."/>
            <person name="Bruce D."/>
            <person name="Goodwin L."/>
            <person name="Pitluck S."/>
            <person name="Land M.L."/>
            <person name="Hauser L."/>
            <person name="Chang Y.-J."/>
            <person name="Jeffries C."/>
            <person name="Anderson I.J."/>
            <person name="Johnson E."/>
            <person name="Loganathan U."/>
            <person name="Mulhopadhyay B."/>
            <person name="Kyrpides N."/>
            <person name="Woyke T.J."/>
        </authorList>
    </citation>
    <scope>NUCLEOTIDE SEQUENCE [LARGE SCALE GENOMIC DNA]</scope>
    <source>
        <strain evidence="2 3">YK9</strain>
    </source>
</reference>
<gene>
    <name evidence="2" type="ORF">PaecuDRAFT_2839</name>
</gene>
<dbReference type="Gene3D" id="3.40.50.1000">
    <property type="entry name" value="HAD superfamily/HAD-like"/>
    <property type="match status" value="2"/>
</dbReference>
<dbReference type="InterPro" id="IPR023214">
    <property type="entry name" value="HAD_sf"/>
</dbReference>
<dbReference type="STRING" id="717606.PaecuDRAFT_2839"/>
<accession>E0IAJ9</accession>
<dbReference type="SUPFAM" id="SSF56784">
    <property type="entry name" value="HAD-like"/>
    <property type="match status" value="1"/>
</dbReference>
<dbReference type="OrthoDB" id="1666512at2"/>
<feature type="domain" description="Sucrose phosphatase-like" evidence="1">
    <location>
        <begin position="44"/>
        <end position="224"/>
    </location>
</feature>
<dbReference type="Gene3D" id="3.30.980.20">
    <property type="entry name" value="Putative mannosyl-3-phosphoglycerate phosphatase, domain 2"/>
    <property type="match status" value="1"/>
</dbReference>
<dbReference type="eggNOG" id="COG0561">
    <property type="taxonomic scope" value="Bacteria"/>
</dbReference>